<evidence type="ECO:0000313" key="3">
    <source>
        <dbReference type="Proteomes" id="UP000017127"/>
    </source>
</evidence>
<gene>
    <name evidence="2" type="ORF">M595_0125</name>
</gene>
<organism evidence="2 3">
    <name type="scientific">Lyngbya aestuarii BL J</name>
    <dbReference type="NCBI Taxonomy" id="1348334"/>
    <lineage>
        <taxon>Bacteria</taxon>
        <taxon>Bacillati</taxon>
        <taxon>Cyanobacteriota</taxon>
        <taxon>Cyanophyceae</taxon>
        <taxon>Oscillatoriophycideae</taxon>
        <taxon>Oscillatoriales</taxon>
        <taxon>Microcoleaceae</taxon>
        <taxon>Lyngbya</taxon>
    </lineage>
</organism>
<name>U7QU48_9CYAN</name>
<keyword evidence="3" id="KW-1185">Reference proteome</keyword>
<accession>U7QU48</accession>
<feature type="domain" description="CHAT" evidence="1">
    <location>
        <begin position="20"/>
        <end position="161"/>
    </location>
</feature>
<dbReference type="OrthoDB" id="149072at2"/>
<dbReference type="RefSeq" id="WP_023063998.1">
    <property type="nucleotide sequence ID" value="NZ_AUZM01000001.1"/>
</dbReference>
<dbReference type="PATRIC" id="fig|1348334.3.peg.123"/>
<dbReference type="EMBL" id="AUZM01000001">
    <property type="protein sequence ID" value="ERT09936.1"/>
    <property type="molecule type" value="Genomic_DNA"/>
</dbReference>
<evidence type="ECO:0000313" key="2">
    <source>
        <dbReference type="EMBL" id="ERT09936.1"/>
    </source>
</evidence>
<dbReference type="InterPro" id="IPR024983">
    <property type="entry name" value="CHAT_dom"/>
</dbReference>
<reference evidence="2 3" key="1">
    <citation type="journal article" date="2013" name="Front. Microbiol.">
        <title>Comparative genomic analyses of the cyanobacterium, Lyngbya aestuarii BL J, a powerful hydrogen producer.</title>
        <authorList>
            <person name="Kothari A."/>
            <person name="Vaughn M."/>
            <person name="Garcia-Pichel F."/>
        </authorList>
    </citation>
    <scope>NUCLEOTIDE SEQUENCE [LARGE SCALE GENOMIC DNA]</scope>
    <source>
        <strain evidence="2 3">BL J</strain>
    </source>
</reference>
<protein>
    <submittedName>
        <fullName evidence="2">CHAT domain protein</fullName>
    </submittedName>
</protein>
<sequence length="206" mass="22962">MKTILILSANPADTSRLRLDTEVREIQQTLRQSHHRDEFTVIPMGAVRIDDLQQTLYDHHPTIVHFSGHGSGNNRLILEDNSGRSVLVSEKALARLFKGFQTKVECVLLNACYSEIQAKAIHQHIDCVIGMNQAIGDEAAIKFAVGFYRALGAGEPYDNCFESGQTLIDLNAISEVDKPQIKYRDRTQNLAMSSNQESNKAIPSPQ</sequence>
<dbReference type="Proteomes" id="UP000017127">
    <property type="component" value="Unassembled WGS sequence"/>
</dbReference>
<proteinExistence type="predicted"/>
<dbReference type="Pfam" id="PF12770">
    <property type="entry name" value="CHAT"/>
    <property type="match status" value="1"/>
</dbReference>
<evidence type="ECO:0000259" key="1">
    <source>
        <dbReference type="Pfam" id="PF12770"/>
    </source>
</evidence>
<dbReference type="AlphaFoldDB" id="U7QU48"/>
<comment type="caution">
    <text evidence="2">The sequence shown here is derived from an EMBL/GenBank/DDBJ whole genome shotgun (WGS) entry which is preliminary data.</text>
</comment>